<evidence type="ECO:0000313" key="3">
    <source>
        <dbReference type="EMBL" id="KAK4356970.1"/>
    </source>
</evidence>
<dbReference type="Pfam" id="PF05042">
    <property type="entry name" value="Caleosin"/>
    <property type="match status" value="1"/>
</dbReference>
<evidence type="ECO:0000256" key="1">
    <source>
        <dbReference type="ARBA" id="ARBA00006765"/>
    </source>
</evidence>
<feature type="region of interest" description="Disordered" evidence="2">
    <location>
        <begin position="1"/>
        <end position="22"/>
    </location>
</feature>
<keyword evidence="4" id="KW-1185">Reference proteome</keyword>
<proteinExistence type="inferred from homology"/>
<reference evidence="3" key="1">
    <citation type="submission" date="2023-12" db="EMBL/GenBank/DDBJ databases">
        <title>Genome assembly of Anisodus tanguticus.</title>
        <authorList>
            <person name="Wang Y.-J."/>
        </authorList>
    </citation>
    <scope>NUCLEOTIDE SEQUENCE</scope>
    <source>
        <strain evidence="3">KB-2021</strain>
        <tissue evidence="3">Leaf</tissue>
    </source>
</reference>
<evidence type="ECO:0000313" key="4">
    <source>
        <dbReference type="Proteomes" id="UP001291623"/>
    </source>
</evidence>
<dbReference type="PANTHER" id="PTHR31495:SF49">
    <property type="entry name" value="PEROXYGENASE-LIKE"/>
    <property type="match status" value="1"/>
</dbReference>
<dbReference type="EMBL" id="JAVYJV010000012">
    <property type="protein sequence ID" value="KAK4356970.1"/>
    <property type="molecule type" value="Genomic_DNA"/>
</dbReference>
<protein>
    <submittedName>
        <fullName evidence="3">Uncharacterized protein</fullName>
    </submittedName>
</protein>
<evidence type="ECO:0000256" key="2">
    <source>
        <dbReference type="SAM" id="MobiDB-lite"/>
    </source>
</evidence>
<accession>A0AAE1RSS5</accession>
<dbReference type="GO" id="GO:0004497">
    <property type="term" value="F:monooxygenase activity"/>
    <property type="evidence" value="ECO:0007669"/>
    <property type="project" value="TreeGrafter"/>
</dbReference>
<name>A0AAE1RSS5_9SOLA</name>
<gene>
    <name evidence="3" type="ORF">RND71_022580</name>
</gene>
<organism evidence="3 4">
    <name type="scientific">Anisodus tanguticus</name>
    <dbReference type="NCBI Taxonomy" id="243964"/>
    <lineage>
        <taxon>Eukaryota</taxon>
        <taxon>Viridiplantae</taxon>
        <taxon>Streptophyta</taxon>
        <taxon>Embryophyta</taxon>
        <taxon>Tracheophyta</taxon>
        <taxon>Spermatophyta</taxon>
        <taxon>Magnoliopsida</taxon>
        <taxon>eudicotyledons</taxon>
        <taxon>Gunneridae</taxon>
        <taxon>Pentapetalae</taxon>
        <taxon>asterids</taxon>
        <taxon>lamiids</taxon>
        <taxon>Solanales</taxon>
        <taxon>Solanaceae</taxon>
        <taxon>Solanoideae</taxon>
        <taxon>Hyoscyameae</taxon>
        <taxon>Anisodus</taxon>
    </lineage>
</organism>
<dbReference type="AlphaFoldDB" id="A0AAE1RSS5"/>
<comment type="similarity">
    <text evidence="1">Belongs to the caleosin family.</text>
</comment>
<dbReference type="PANTHER" id="PTHR31495">
    <property type="entry name" value="PEROXYGENASE 3-RELATED"/>
    <property type="match status" value="1"/>
</dbReference>
<comment type="caution">
    <text evidence="3">The sequence shown here is derived from an EMBL/GenBank/DDBJ whole genome shotgun (WGS) entry which is preliminary data.</text>
</comment>
<dbReference type="Proteomes" id="UP001291623">
    <property type="component" value="Unassembled WGS sequence"/>
</dbReference>
<dbReference type="InterPro" id="IPR007736">
    <property type="entry name" value="Caleosin-related"/>
</dbReference>
<sequence>MARGLVAPVMEHPNGTPGHRHNGMSILQQHAAFFDQDINGIIYPWETYADEDGFLSKEAIRRCFNGSLFDYCAKVKMGGDFANKQE</sequence>
<dbReference type="GO" id="GO:0005509">
    <property type="term" value="F:calcium ion binding"/>
    <property type="evidence" value="ECO:0007669"/>
    <property type="project" value="TreeGrafter"/>
</dbReference>